<comment type="caution">
    <text evidence="6">Lacks conserved residue(s) required for the propagation of feature annotation.</text>
</comment>
<proteinExistence type="inferred from homology"/>
<evidence type="ECO:0000256" key="4">
    <source>
        <dbReference type="ARBA" id="ARBA00033763"/>
    </source>
</evidence>
<comment type="catalytic activity">
    <reaction evidence="5">
        <text>uridine(54) in tRNA + S-adenosyl-L-methionine = 5-methyluridine(54) in tRNA + S-adenosyl-L-homocysteine + H(+)</text>
        <dbReference type="Rhea" id="RHEA:42712"/>
        <dbReference type="Rhea" id="RHEA-COMP:10167"/>
        <dbReference type="Rhea" id="RHEA-COMP:10193"/>
        <dbReference type="ChEBI" id="CHEBI:15378"/>
        <dbReference type="ChEBI" id="CHEBI:57856"/>
        <dbReference type="ChEBI" id="CHEBI:59789"/>
        <dbReference type="ChEBI" id="CHEBI:65315"/>
        <dbReference type="ChEBI" id="CHEBI:74447"/>
        <dbReference type="EC" id="2.1.1.35"/>
    </reaction>
    <physiologicalReaction direction="left-to-right" evidence="5">
        <dbReference type="Rhea" id="RHEA:42713"/>
    </physiologicalReaction>
</comment>
<accession>A0ABR1B8R8</accession>
<dbReference type="InterPro" id="IPR025714">
    <property type="entry name" value="Methyltranfer_dom"/>
</dbReference>
<comment type="similarity">
    <text evidence="6">Belongs to the class I-like SAM-binding methyltransferase superfamily. RNA M5U methyltransferase family.</text>
</comment>
<evidence type="ECO:0000259" key="8">
    <source>
        <dbReference type="Pfam" id="PF13847"/>
    </source>
</evidence>
<feature type="binding site" evidence="6">
    <location>
        <position position="384"/>
    </location>
    <ligand>
        <name>S-adenosyl-L-methionine</name>
        <dbReference type="ChEBI" id="CHEBI:59789"/>
    </ligand>
</feature>
<evidence type="ECO:0000256" key="5">
    <source>
        <dbReference type="ARBA" id="ARBA00047278"/>
    </source>
</evidence>
<keyword evidence="3 6" id="KW-0949">S-adenosyl-L-methionine</keyword>
<evidence type="ECO:0000256" key="1">
    <source>
        <dbReference type="ARBA" id="ARBA00022603"/>
    </source>
</evidence>
<dbReference type="Gene3D" id="3.30.70.330">
    <property type="match status" value="1"/>
</dbReference>
<keyword evidence="7" id="KW-0175">Coiled coil</keyword>
<evidence type="ECO:0000256" key="3">
    <source>
        <dbReference type="ARBA" id="ARBA00022691"/>
    </source>
</evidence>
<protein>
    <recommendedName>
        <fullName evidence="4">tRNA (uracil(54)-C(5))-methyltransferase</fullName>
        <ecNumber evidence="4">2.1.1.35</ecNumber>
    </recommendedName>
</protein>
<evidence type="ECO:0000313" key="9">
    <source>
        <dbReference type="EMBL" id="KAK6638193.1"/>
    </source>
</evidence>
<dbReference type="PROSITE" id="PS51687">
    <property type="entry name" value="SAM_MT_RNA_M5U"/>
    <property type="match status" value="1"/>
</dbReference>
<name>A0ABR1B8R8_POLSC</name>
<dbReference type="InterPro" id="IPR035979">
    <property type="entry name" value="RBD_domain_sf"/>
</dbReference>
<dbReference type="Proteomes" id="UP001359485">
    <property type="component" value="Unassembled WGS sequence"/>
</dbReference>
<keyword evidence="2 6" id="KW-0808">Transferase</keyword>
<dbReference type="EMBL" id="JAWJWF010000002">
    <property type="protein sequence ID" value="KAK6638193.1"/>
    <property type="molecule type" value="Genomic_DNA"/>
</dbReference>
<dbReference type="PANTHER" id="PTHR45904:SF2">
    <property type="entry name" value="TRNA (URACIL-5-)-METHYLTRANSFERASE HOMOLOG A"/>
    <property type="match status" value="1"/>
</dbReference>
<reference evidence="9 10" key="1">
    <citation type="submission" date="2023-09" db="EMBL/GenBank/DDBJ databases">
        <title>Genomes of two closely related lineages of the louse Polyplax serrata with different host specificities.</title>
        <authorList>
            <person name="Martinu J."/>
            <person name="Tarabai H."/>
            <person name="Stefka J."/>
            <person name="Hypsa V."/>
        </authorList>
    </citation>
    <scope>NUCLEOTIDE SEQUENCE [LARGE SCALE GENOMIC DNA]</scope>
    <source>
        <strain evidence="9">98ZLc_SE</strain>
    </source>
</reference>
<keyword evidence="10" id="KW-1185">Reference proteome</keyword>
<feature type="binding site" evidence="6">
    <location>
        <position position="434"/>
    </location>
    <ligand>
        <name>S-adenosyl-L-methionine</name>
        <dbReference type="ChEBI" id="CHEBI:59789"/>
    </ligand>
</feature>
<dbReference type="PANTHER" id="PTHR45904">
    <property type="entry name" value="TRNA (URACIL-5-)-METHYLTRANSFERASE"/>
    <property type="match status" value="1"/>
</dbReference>
<dbReference type="CDD" id="cd02440">
    <property type="entry name" value="AdoMet_MTases"/>
    <property type="match status" value="1"/>
</dbReference>
<evidence type="ECO:0000256" key="2">
    <source>
        <dbReference type="ARBA" id="ARBA00022679"/>
    </source>
</evidence>
<dbReference type="InterPro" id="IPR012677">
    <property type="entry name" value="Nucleotide-bd_a/b_plait_sf"/>
</dbReference>
<dbReference type="Pfam" id="PF13847">
    <property type="entry name" value="Methyltransf_31"/>
    <property type="match status" value="1"/>
</dbReference>
<feature type="binding site" evidence="6">
    <location>
        <position position="483"/>
    </location>
    <ligand>
        <name>S-adenosyl-L-methionine</name>
        <dbReference type="ChEBI" id="CHEBI:59789"/>
    </ligand>
</feature>
<dbReference type="InterPro" id="IPR029063">
    <property type="entry name" value="SAM-dependent_MTases_sf"/>
</dbReference>
<dbReference type="Gene3D" id="3.40.50.150">
    <property type="entry name" value="Vaccinia Virus protein VP39"/>
    <property type="match status" value="1"/>
</dbReference>
<dbReference type="EC" id="2.1.1.35" evidence="4"/>
<dbReference type="SUPFAM" id="SSF53335">
    <property type="entry name" value="S-adenosyl-L-methionine-dependent methyltransferases"/>
    <property type="match status" value="1"/>
</dbReference>
<dbReference type="InterPro" id="IPR010280">
    <property type="entry name" value="U5_MeTrfase_fam"/>
</dbReference>
<sequence length="569" mass="64345">MNENNIERENSMQCETVGTAVTDRVEVTDKSNDPYAYLERSEFTSEKFKIEIRNLPKYYGFNELKKLLKSKLNLNPTKIKTPAPKGGWSYVCFKSEEEKATALKILNGYTWKKQTLIAQEAKAVPDPLVKKRNLKSNDSNISSKRVKLDVKDLLEQLESKKNQIKMSLKKYSNELIKANPELSKWCKQQESKYNNLPCELLPIRHSNVINGYRNKCEFSIGINESTGERTVGFRLGSYVEGSVSVGPIDEVLNVPETMKIAAKSFEKFVQNSKYDVFSPELHKGYWKQLTVRYGFRTNELMLIVGLDPQQLTSEELCNLKNDIEKYFKEGDGSSCPVHSLYLQKIKKRKSQDDVPALEHVFGETYITEKILGKTFRISPQAFFQVNSNATDILYESIGELAGLKNNVTLLDVCCGTGTIGLCLAEKCDEVLGLEMTAEAIADARVNADLNGVKNAEFFVGKAEDVLSSVAYKAKNEEIVAIVDPPRAGLHRSALLQIRSNEKIKKLVFVACDHRKAVKNFVDLGRATSKIYKGEPFLAVKAIPVDLFPHTPHCELITYFERYYDDNDGR</sequence>
<keyword evidence="1 6" id="KW-0489">Methyltransferase</keyword>
<dbReference type="SUPFAM" id="SSF54928">
    <property type="entry name" value="RNA-binding domain, RBD"/>
    <property type="match status" value="1"/>
</dbReference>
<gene>
    <name evidence="9" type="ORF">RUM44_008621</name>
</gene>
<evidence type="ECO:0000313" key="10">
    <source>
        <dbReference type="Proteomes" id="UP001359485"/>
    </source>
</evidence>
<dbReference type="Gene3D" id="2.40.50.1070">
    <property type="match status" value="1"/>
</dbReference>
<evidence type="ECO:0000256" key="7">
    <source>
        <dbReference type="SAM" id="Coils"/>
    </source>
</evidence>
<feature type="domain" description="Methyltransferase" evidence="8">
    <location>
        <begin position="404"/>
        <end position="502"/>
    </location>
</feature>
<feature type="active site" description="Nucleophile" evidence="6">
    <location>
        <position position="511"/>
    </location>
</feature>
<feature type="coiled-coil region" evidence="7">
    <location>
        <begin position="143"/>
        <end position="174"/>
    </location>
</feature>
<evidence type="ECO:0000256" key="6">
    <source>
        <dbReference type="PROSITE-ProRule" id="PRU01024"/>
    </source>
</evidence>
<dbReference type="InterPro" id="IPR045850">
    <property type="entry name" value="TRM2_met"/>
</dbReference>
<organism evidence="9 10">
    <name type="scientific">Polyplax serrata</name>
    <name type="common">Common mouse louse</name>
    <dbReference type="NCBI Taxonomy" id="468196"/>
    <lineage>
        <taxon>Eukaryota</taxon>
        <taxon>Metazoa</taxon>
        <taxon>Ecdysozoa</taxon>
        <taxon>Arthropoda</taxon>
        <taxon>Hexapoda</taxon>
        <taxon>Insecta</taxon>
        <taxon>Pterygota</taxon>
        <taxon>Neoptera</taxon>
        <taxon>Paraneoptera</taxon>
        <taxon>Psocodea</taxon>
        <taxon>Troctomorpha</taxon>
        <taxon>Phthiraptera</taxon>
        <taxon>Anoplura</taxon>
        <taxon>Polyplacidae</taxon>
        <taxon>Polyplax</taxon>
    </lineage>
</organism>
<comment type="caution">
    <text evidence="9">The sequence shown here is derived from an EMBL/GenBank/DDBJ whole genome shotgun (WGS) entry which is preliminary data.</text>
</comment>